<dbReference type="GO" id="GO:0005886">
    <property type="term" value="C:plasma membrane"/>
    <property type="evidence" value="ECO:0007669"/>
    <property type="project" value="UniProtKB-SubCell"/>
</dbReference>
<comment type="catalytic activity">
    <reaction evidence="4">
        <text>2 GTP = 3',3'-c-di-GMP + 2 diphosphate</text>
        <dbReference type="Rhea" id="RHEA:24898"/>
        <dbReference type="ChEBI" id="CHEBI:33019"/>
        <dbReference type="ChEBI" id="CHEBI:37565"/>
        <dbReference type="ChEBI" id="CHEBI:58805"/>
        <dbReference type="EC" id="2.7.7.65"/>
    </reaction>
</comment>
<comment type="caution">
    <text evidence="7">The sequence shown here is derived from an EMBL/GenBank/DDBJ whole genome shotgun (WGS) entry which is preliminary data.</text>
</comment>
<dbReference type="Proteomes" id="UP000635983">
    <property type="component" value="Unassembled WGS sequence"/>
</dbReference>
<evidence type="ECO:0000313" key="7">
    <source>
        <dbReference type="EMBL" id="GGJ91797.1"/>
    </source>
</evidence>
<dbReference type="EMBL" id="BMPO01000003">
    <property type="protein sequence ID" value="GGJ91797.1"/>
    <property type="molecule type" value="Genomic_DNA"/>
</dbReference>
<comment type="subcellular location">
    <subcellularLocation>
        <location evidence="2">Cell inner membrane</location>
    </subcellularLocation>
</comment>
<dbReference type="AlphaFoldDB" id="A0A917PU04"/>
<keyword evidence="5" id="KW-0812">Transmembrane</keyword>
<protein>
    <recommendedName>
        <fullName evidence="3">diguanylate cyclase</fullName>
        <ecNumber evidence="3">2.7.7.65</ecNumber>
    </recommendedName>
</protein>
<evidence type="ECO:0000256" key="3">
    <source>
        <dbReference type="ARBA" id="ARBA00012528"/>
    </source>
</evidence>
<dbReference type="CDD" id="cd12914">
    <property type="entry name" value="PDC1_DGC_like"/>
    <property type="match status" value="1"/>
</dbReference>
<dbReference type="Pfam" id="PF00990">
    <property type="entry name" value="GGDEF"/>
    <property type="match status" value="1"/>
</dbReference>
<dbReference type="NCBIfam" id="TIGR00254">
    <property type="entry name" value="GGDEF"/>
    <property type="match status" value="1"/>
</dbReference>
<dbReference type="SMART" id="SM00267">
    <property type="entry name" value="GGDEF"/>
    <property type="match status" value="1"/>
</dbReference>
<evidence type="ECO:0000259" key="6">
    <source>
        <dbReference type="PROSITE" id="PS50887"/>
    </source>
</evidence>
<dbReference type="GO" id="GO:0052621">
    <property type="term" value="F:diguanylate cyclase activity"/>
    <property type="evidence" value="ECO:0007669"/>
    <property type="project" value="UniProtKB-EC"/>
</dbReference>
<dbReference type="GO" id="GO:1902201">
    <property type="term" value="P:negative regulation of bacterial-type flagellum-dependent cell motility"/>
    <property type="evidence" value="ECO:0007669"/>
    <property type="project" value="TreeGrafter"/>
</dbReference>
<accession>A0A917PU04</accession>
<comment type="cofactor">
    <cofactor evidence="1">
        <name>Mg(2+)</name>
        <dbReference type="ChEBI" id="CHEBI:18420"/>
    </cofactor>
</comment>
<dbReference type="GO" id="GO:0043709">
    <property type="term" value="P:cell adhesion involved in single-species biofilm formation"/>
    <property type="evidence" value="ECO:0007669"/>
    <property type="project" value="TreeGrafter"/>
</dbReference>
<sequence length="506" mass="56130">MPFRHRLIQQYVSTRVERLAIVFTLSVMLIFVLAVAWQLERSYRQGYDDARVNTANLALAVDQHVQDVVKQADQILYAMVERVEWDGASPQQLDRMHKMLFQQVQVMPQLHGLFIYGPDGQWLASSLGERQTRSNADREYFRYHRASRDKAVHVGPVINSRTTGDLIIPISRRIEDEDGHFAGVALVTFKVQYFLDFYDDFDLGTDGLILLALRDGTVLVRRPFDASVIGTSLANGRVFADLLPRAPIGSDVFSSKVDHIERVFAYRALGQDIPLVVEAAIATDDIHARWLRSAWASAVVVAIVIGGMGLFGWALVRQIRGTLRSEEELRQARDVLEKLAMQDGLTGLANRRHFDLTIASEINRARRAETCVALLLIDIDHFKRFNDLYGHPAGDACIRAVADAIAGSASRAGELAARYGGEELAVLLPGANLSTARTLAERMRMAVRNLGVAHEGNALGVVTVSIGVHAMMPGEAEHTAVETLIQAADQALYRAKEEGRDCVRPL</sequence>
<dbReference type="InterPro" id="IPR050469">
    <property type="entry name" value="Diguanylate_Cyclase"/>
</dbReference>
<dbReference type="PROSITE" id="PS50887">
    <property type="entry name" value="GGDEF"/>
    <property type="match status" value="1"/>
</dbReference>
<evidence type="ECO:0000256" key="4">
    <source>
        <dbReference type="ARBA" id="ARBA00034247"/>
    </source>
</evidence>
<dbReference type="Pfam" id="PF22588">
    <property type="entry name" value="dCache_1_like"/>
    <property type="match status" value="1"/>
</dbReference>
<dbReference type="Gene3D" id="3.30.450.20">
    <property type="entry name" value="PAS domain"/>
    <property type="match status" value="2"/>
</dbReference>
<dbReference type="InterPro" id="IPR043128">
    <property type="entry name" value="Rev_trsase/Diguanyl_cyclase"/>
</dbReference>
<reference evidence="7" key="1">
    <citation type="journal article" date="2014" name="Int. J. Syst. Evol. Microbiol.">
        <title>Complete genome sequence of Corynebacterium casei LMG S-19264T (=DSM 44701T), isolated from a smear-ripened cheese.</title>
        <authorList>
            <consortium name="US DOE Joint Genome Institute (JGI-PGF)"/>
            <person name="Walter F."/>
            <person name="Albersmeier A."/>
            <person name="Kalinowski J."/>
            <person name="Ruckert C."/>
        </authorList>
    </citation>
    <scope>NUCLEOTIDE SEQUENCE</scope>
    <source>
        <strain evidence="7">JCM 30078</strain>
    </source>
</reference>
<dbReference type="EC" id="2.7.7.65" evidence="3"/>
<dbReference type="FunFam" id="3.30.70.270:FF:000001">
    <property type="entry name" value="Diguanylate cyclase domain protein"/>
    <property type="match status" value="1"/>
</dbReference>
<dbReference type="InterPro" id="IPR000160">
    <property type="entry name" value="GGDEF_dom"/>
</dbReference>
<proteinExistence type="predicted"/>
<evidence type="ECO:0000313" key="8">
    <source>
        <dbReference type="Proteomes" id="UP000635983"/>
    </source>
</evidence>
<evidence type="ECO:0000256" key="5">
    <source>
        <dbReference type="SAM" id="Phobius"/>
    </source>
</evidence>
<name>A0A917PU04_9PSED</name>
<dbReference type="Gene3D" id="3.30.70.270">
    <property type="match status" value="1"/>
</dbReference>
<evidence type="ECO:0000256" key="2">
    <source>
        <dbReference type="ARBA" id="ARBA00004533"/>
    </source>
</evidence>
<evidence type="ECO:0000256" key="1">
    <source>
        <dbReference type="ARBA" id="ARBA00001946"/>
    </source>
</evidence>
<feature type="transmembrane region" description="Helical" evidence="5">
    <location>
        <begin position="20"/>
        <end position="39"/>
    </location>
</feature>
<gene>
    <name evidence="7" type="ORF">GCM10009304_17000</name>
</gene>
<dbReference type="SUPFAM" id="SSF55073">
    <property type="entry name" value="Nucleotide cyclase"/>
    <property type="match status" value="1"/>
</dbReference>
<keyword evidence="5" id="KW-0472">Membrane</keyword>
<dbReference type="PANTHER" id="PTHR45138:SF9">
    <property type="entry name" value="DIGUANYLATE CYCLASE DGCM-RELATED"/>
    <property type="match status" value="1"/>
</dbReference>
<dbReference type="PANTHER" id="PTHR45138">
    <property type="entry name" value="REGULATORY COMPONENTS OF SENSORY TRANSDUCTION SYSTEM"/>
    <property type="match status" value="1"/>
</dbReference>
<dbReference type="RefSeq" id="WP_188982762.1">
    <property type="nucleotide sequence ID" value="NZ_BMPO01000003.1"/>
</dbReference>
<dbReference type="InterPro" id="IPR054327">
    <property type="entry name" value="His-kinase-like_sensor"/>
</dbReference>
<reference evidence="7" key="2">
    <citation type="submission" date="2020-09" db="EMBL/GenBank/DDBJ databases">
        <authorList>
            <person name="Sun Q."/>
            <person name="Ohkuma M."/>
        </authorList>
    </citation>
    <scope>NUCLEOTIDE SEQUENCE</scope>
    <source>
        <strain evidence="7">JCM 30078</strain>
    </source>
</reference>
<organism evidence="7 8">
    <name type="scientific">Pseudomonas matsuisoli</name>
    <dbReference type="NCBI Taxonomy" id="1515666"/>
    <lineage>
        <taxon>Bacteria</taxon>
        <taxon>Pseudomonadati</taxon>
        <taxon>Pseudomonadota</taxon>
        <taxon>Gammaproteobacteria</taxon>
        <taxon>Pseudomonadales</taxon>
        <taxon>Pseudomonadaceae</taxon>
        <taxon>Pseudomonas</taxon>
    </lineage>
</organism>
<feature type="transmembrane region" description="Helical" evidence="5">
    <location>
        <begin position="294"/>
        <end position="316"/>
    </location>
</feature>
<dbReference type="CDD" id="cd01949">
    <property type="entry name" value="GGDEF"/>
    <property type="match status" value="1"/>
</dbReference>
<feature type="domain" description="GGDEF" evidence="6">
    <location>
        <begin position="370"/>
        <end position="506"/>
    </location>
</feature>
<keyword evidence="8" id="KW-1185">Reference proteome</keyword>
<dbReference type="InterPro" id="IPR029787">
    <property type="entry name" value="Nucleotide_cyclase"/>
</dbReference>
<dbReference type="CDD" id="cd12915">
    <property type="entry name" value="PDC2_DGC_like"/>
    <property type="match status" value="1"/>
</dbReference>
<keyword evidence="5" id="KW-1133">Transmembrane helix</keyword>